<evidence type="ECO:0000313" key="9">
    <source>
        <dbReference type="Proteomes" id="UP000009223"/>
    </source>
</evidence>
<keyword evidence="4 5" id="KW-0560">Oxidoreductase</keyword>
<dbReference type="UniPathway" id="UPA00068">
    <property type="reaction ID" value="UER00108"/>
</dbReference>
<evidence type="ECO:0000256" key="1">
    <source>
        <dbReference type="ARBA" id="ARBA00022571"/>
    </source>
</evidence>
<organism evidence="8 9">
    <name type="scientific">Treponema primitia (strain ATCC BAA-887 / DSM 12427 / ZAS-2)</name>
    <dbReference type="NCBI Taxonomy" id="545694"/>
    <lineage>
        <taxon>Bacteria</taxon>
        <taxon>Pseudomonadati</taxon>
        <taxon>Spirochaetota</taxon>
        <taxon>Spirochaetia</taxon>
        <taxon>Spirochaetales</taxon>
        <taxon>Treponemataceae</taxon>
        <taxon>Treponema</taxon>
    </lineage>
</organism>
<evidence type="ECO:0000256" key="3">
    <source>
        <dbReference type="ARBA" id="ARBA00022857"/>
    </source>
</evidence>
<comment type="similarity">
    <text evidence="5">Belongs to the NAGSA dehydrogenase family. Type 1 subfamily.</text>
</comment>
<evidence type="ECO:0000256" key="2">
    <source>
        <dbReference type="ARBA" id="ARBA00022605"/>
    </source>
</evidence>
<feature type="domain" description="Semialdehyde dehydrogenase NAD-binding" evidence="7">
    <location>
        <begin position="2"/>
        <end position="140"/>
    </location>
</feature>
<dbReference type="InterPro" id="IPR050085">
    <property type="entry name" value="AGPR"/>
</dbReference>
<dbReference type="InterPro" id="IPR058924">
    <property type="entry name" value="AGPR_dimerisation_dom"/>
</dbReference>
<dbReference type="InterPro" id="IPR000534">
    <property type="entry name" value="Semialdehyde_DH_NAD-bd"/>
</dbReference>
<dbReference type="eggNOG" id="COG0002">
    <property type="taxonomic scope" value="Bacteria"/>
</dbReference>
<evidence type="ECO:0000256" key="4">
    <source>
        <dbReference type="ARBA" id="ARBA00023002"/>
    </source>
</evidence>
<protein>
    <recommendedName>
        <fullName evidence="5">N-acetyl-gamma-glutamyl-phosphate reductase</fullName>
        <shortName evidence="5">AGPR</shortName>
        <ecNumber evidence="5">1.2.1.38</ecNumber>
    </recommendedName>
    <alternativeName>
        <fullName evidence="5">N-acetyl-glutamate semialdehyde dehydrogenase</fullName>
        <shortName evidence="5">NAGSA dehydrogenase</shortName>
    </alternativeName>
</protein>
<dbReference type="PROSITE" id="PS01224">
    <property type="entry name" value="ARGC"/>
    <property type="match status" value="1"/>
</dbReference>
<dbReference type="Gene3D" id="3.30.360.10">
    <property type="entry name" value="Dihydrodipicolinate Reductase, domain 2"/>
    <property type="match status" value="1"/>
</dbReference>
<comment type="subcellular location">
    <subcellularLocation>
        <location evidence="5">Cytoplasm</location>
    </subcellularLocation>
</comment>
<evidence type="ECO:0000313" key="8">
    <source>
        <dbReference type="EMBL" id="AEF86130.1"/>
    </source>
</evidence>
<dbReference type="HAMAP" id="MF_00150">
    <property type="entry name" value="ArgC_type1"/>
    <property type="match status" value="1"/>
</dbReference>
<accession>F5YK85</accession>
<dbReference type="Proteomes" id="UP000009223">
    <property type="component" value="Chromosome"/>
</dbReference>
<keyword evidence="9" id="KW-1185">Reference proteome</keyword>
<comment type="function">
    <text evidence="5">Catalyzes the NADPH-dependent reduction of N-acetyl-5-glutamyl phosphate to yield N-acetyl-L-glutamate 5-semialdehyde.</text>
</comment>
<keyword evidence="1 5" id="KW-0055">Arginine biosynthesis</keyword>
<evidence type="ECO:0000259" key="7">
    <source>
        <dbReference type="SMART" id="SM00859"/>
    </source>
</evidence>
<dbReference type="HOGENOM" id="CLU_006384_0_1_12"/>
<dbReference type="CDD" id="cd17895">
    <property type="entry name" value="AGPR_1_N"/>
    <property type="match status" value="1"/>
</dbReference>
<dbReference type="EC" id="1.2.1.38" evidence="5"/>
<dbReference type="InterPro" id="IPR036291">
    <property type="entry name" value="NAD(P)-bd_dom_sf"/>
</dbReference>
<dbReference type="InterPro" id="IPR023013">
    <property type="entry name" value="AGPR_AS"/>
</dbReference>
<gene>
    <name evidence="5 8" type="primary">argC</name>
    <name evidence="8" type="ordered locus">TREPR_3332</name>
</gene>
<dbReference type="NCBIfam" id="TIGR01850">
    <property type="entry name" value="argC"/>
    <property type="match status" value="1"/>
</dbReference>
<dbReference type="OrthoDB" id="9801289at2"/>
<dbReference type="InterPro" id="IPR000706">
    <property type="entry name" value="AGPR_type-1"/>
</dbReference>
<dbReference type="CDD" id="cd23934">
    <property type="entry name" value="AGPR_1_C"/>
    <property type="match status" value="1"/>
</dbReference>
<reference evidence="9" key="1">
    <citation type="submission" date="2009-12" db="EMBL/GenBank/DDBJ databases">
        <title>Complete sequence of Treponema primitia strain ZAS-2.</title>
        <authorList>
            <person name="Tetu S.G."/>
            <person name="Matson E."/>
            <person name="Ren Q."/>
            <person name="Seshadri R."/>
            <person name="Elbourne L."/>
            <person name="Hassan K.A."/>
            <person name="Durkin A."/>
            <person name="Radune D."/>
            <person name="Mohamoud Y."/>
            <person name="Shay R."/>
            <person name="Jin S."/>
            <person name="Zhang X."/>
            <person name="Lucey K."/>
            <person name="Ballor N.R."/>
            <person name="Ottesen E."/>
            <person name="Rosenthal R."/>
            <person name="Allen A."/>
            <person name="Leadbetter J.R."/>
            <person name="Paulsen I.T."/>
        </authorList>
    </citation>
    <scope>NUCLEOTIDE SEQUENCE [LARGE SCALE GENOMIC DNA]</scope>
    <source>
        <strain evidence="9">ATCC BAA-887 / DSM 12427 / ZAS-2</strain>
    </source>
</reference>
<dbReference type="AlphaFoldDB" id="F5YK85"/>
<dbReference type="GO" id="GO:0005737">
    <property type="term" value="C:cytoplasm"/>
    <property type="evidence" value="ECO:0007669"/>
    <property type="project" value="UniProtKB-SubCell"/>
</dbReference>
<name>F5YK85_TREPZ</name>
<dbReference type="Pfam" id="PF22698">
    <property type="entry name" value="Semialdhyde_dhC_1"/>
    <property type="match status" value="2"/>
</dbReference>
<dbReference type="SUPFAM" id="SSF55347">
    <property type="entry name" value="Glyceraldehyde-3-phosphate dehydrogenase-like, C-terminal domain"/>
    <property type="match status" value="1"/>
</dbReference>
<keyword evidence="3 5" id="KW-0521">NADP</keyword>
<dbReference type="GO" id="GO:0051287">
    <property type="term" value="F:NAD binding"/>
    <property type="evidence" value="ECO:0007669"/>
    <property type="project" value="InterPro"/>
</dbReference>
<dbReference type="PANTHER" id="PTHR32338">
    <property type="entry name" value="N-ACETYL-GAMMA-GLUTAMYL-PHOSPHATE REDUCTASE, CHLOROPLASTIC-RELATED-RELATED"/>
    <property type="match status" value="1"/>
</dbReference>
<dbReference type="PANTHER" id="PTHR32338:SF10">
    <property type="entry name" value="N-ACETYL-GAMMA-GLUTAMYL-PHOSPHATE REDUCTASE, CHLOROPLASTIC-RELATED"/>
    <property type="match status" value="1"/>
</dbReference>
<dbReference type="GO" id="GO:0070401">
    <property type="term" value="F:NADP+ binding"/>
    <property type="evidence" value="ECO:0007669"/>
    <property type="project" value="InterPro"/>
</dbReference>
<dbReference type="GO" id="GO:0006526">
    <property type="term" value="P:L-arginine biosynthetic process"/>
    <property type="evidence" value="ECO:0007669"/>
    <property type="project" value="UniProtKB-UniRule"/>
</dbReference>
<dbReference type="STRING" id="545694.TREPR_3332"/>
<dbReference type="Gene3D" id="3.40.50.720">
    <property type="entry name" value="NAD(P)-binding Rossmann-like Domain"/>
    <property type="match status" value="1"/>
</dbReference>
<reference evidence="8 9" key="2">
    <citation type="journal article" date="2011" name="ISME J.">
        <title>RNA-seq reveals cooperative metabolic interactions between two termite-gut spirochete species in co-culture.</title>
        <authorList>
            <person name="Rosenthal A.Z."/>
            <person name="Matson E.G."/>
            <person name="Eldar A."/>
            <person name="Leadbetter J.R."/>
        </authorList>
    </citation>
    <scope>NUCLEOTIDE SEQUENCE [LARGE SCALE GENOMIC DNA]</scope>
    <source>
        <strain evidence="9">ATCC BAA-887 / DSM 12427 / ZAS-2</strain>
    </source>
</reference>
<sequence>MIAGVIGATGYAGAELVRLLAGHPKVESLALASVSHQGDSIDRIYPNFLGKIKATLEKPEEALARSNVVFAALPHGVGEPFAKSCIEKGIPFIDLSADFRFDDDEATFAAWYGKPFVHKELRKYSVYGLPELNRERIKELAAAGKVIIGNPGCYPTGASLGAFPALAKGIAGAGTIIVDSASGITGGGRDPSRAFHYPECADSITPYKVGAHRHTPEISRNFQAMAARASSVPGPGSSVPGPGLIFTPHLAPMNRGILSTIYIPLAESWKPRESSGGAPRPPTKEIEEKVAEIRKVYEDFYQSEPFVRILPAGDIAASGRVRHSNFCDISIHLDQGGSTLVVVSAIDNMVKGAAGQAVQNMNLIFGFDETAGLEAVPALF</sequence>
<dbReference type="EMBL" id="CP001843">
    <property type="protein sequence ID" value="AEF86130.1"/>
    <property type="molecule type" value="Genomic_DNA"/>
</dbReference>
<comment type="pathway">
    <text evidence="5">Amino-acid biosynthesis; L-arginine biosynthesis; N(2)-acetyl-L-ornithine from L-glutamate: step 3/4.</text>
</comment>
<evidence type="ECO:0000256" key="5">
    <source>
        <dbReference type="HAMAP-Rule" id="MF_00150"/>
    </source>
</evidence>
<dbReference type="KEGG" id="tpi:TREPR_3332"/>
<dbReference type="SUPFAM" id="SSF51735">
    <property type="entry name" value="NAD(P)-binding Rossmann-fold domains"/>
    <property type="match status" value="1"/>
</dbReference>
<comment type="catalytic activity">
    <reaction evidence="5">
        <text>N-acetyl-L-glutamate 5-semialdehyde + phosphate + NADP(+) = N-acetyl-L-glutamyl 5-phosphate + NADPH + H(+)</text>
        <dbReference type="Rhea" id="RHEA:21588"/>
        <dbReference type="ChEBI" id="CHEBI:15378"/>
        <dbReference type="ChEBI" id="CHEBI:29123"/>
        <dbReference type="ChEBI" id="CHEBI:43474"/>
        <dbReference type="ChEBI" id="CHEBI:57783"/>
        <dbReference type="ChEBI" id="CHEBI:57936"/>
        <dbReference type="ChEBI" id="CHEBI:58349"/>
        <dbReference type="EC" id="1.2.1.38"/>
    </reaction>
</comment>
<keyword evidence="5" id="KW-0963">Cytoplasm</keyword>
<evidence type="ECO:0000256" key="6">
    <source>
        <dbReference type="PROSITE-ProRule" id="PRU10010"/>
    </source>
</evidence>
<dbReference type="SMART" id="SM00859">
    <property type="entry name" value="Semialdhyde_dh"/>
    <property type="match status" value="1"/>
</dbReference>
<dbReference type="GO" id="GO:0003942">
    <property type="term" value="F:N-acetyl-gamma-glutamyl-phosphate reductase activity"/>
    <property type="evidence" value="ECO:0007669"/>
    <property type="project" value="UniProtKB-UniRule"/>
</dbReference>
<dbReference type="Pfam" id="PF01118">
    <property type="entry name" value="Semialdhyde_dh"/>
    <property type="match status" value="1"/>
</dbReference>
<proteinExistence type="inferred from homology"/>
<keyword evidence="2 5" id="KW-0028">Amino-acid biosynthesis</keyword>
<dbReference type="RefSeq" id="WP_015706946.1">
    <property type="nucleotide sequence ID" value="NC_015578.1"/>
</dbReference>
<feature type="active site" evidence="5 6">
    <location>
        <position position="153"/>
    </location>
</feature>